<proteinExistence type="predicted"/>
<evidence type="ECO:0000313" key="2">
    <source>
        <dbReference type="Proteomes" id="UP001143543"/>
    </source>
</evidence>
<accession>A0ABQ5MEP7</accession>
<organism evidence="1 2">
    <name type="scientific">Neptunitalea lumnitzerae</name>
    <dbReference type="NCBI Taxonomy" id="2965509"/>
    <lineage>
        <taxon>Bacteria</taxon>
        <taxon>Pseudomonadati</taxon>
        <taxon>Bacteroidota</taxon>
        <taxon>Flavobacteriia</taxon>
        <taxon>Flavobacteriales</taxon>
        <taxon>Flavobacteriaceae</taxon>
        <taxon>Neptunitalea</taxon>
    </lineage>
</organism>
<keyword evidence="2" id="KW-1185">Reference proteome</keyword>
<gene>
    <name evidence="1" type="ORF">Y10_01950</name>
</gene>
<dbReference type="EMBL" id="BRVO01000001">
    <property type="protein sequence ID" value="GLB47827.1"/>
    <property type="molecule type" value="Genomic_DNA"/>
</dbReference>
<comment type="caution">
    <text evidence="1">The sequence shown here is derived from an EMBL/GenBank/DDBJ whole genome shotgun (WGS) entry which is preliminary data.</text>
</comment>
<name>A0ABQ5MEP7_9FLAO</name>
<dbReference type="Proteomes" id="UP001143543">
    <property type="component" value="Unassembled WGS sequence"/>
</dbReference>
<protein>
    <submittedName>
        <fullName evidence="1">Uncharacterized protein</fullName>
    </submittedName>
</protein>
<evidence type="ECO:0000313" key="1">
    <source>
        <dbReference type="EMBL" id="GLB47827.1"/>
    </source>
</evidence>
<dbReference type="RefSeq" id="WP_281763492.1">
    <property type="nucleotide sequence ID" value="NZ_BRVO01000001.1"/>
</dbReference>
<sequence length="273" mass="31902">MKHTCLLLLVFVTTIGYTQQYKDPEKLVIDFITNQVKTRTKVLTGEAYEQQLSPQLFEDASIQSVTTIKTTKKELVQAVTIKYPSDELQDVYIFTIKQKGSWYISNIRALWMPPFFLQMLEAYRGKTKADLEAYYEGGFSEMKAKNDTLTRAYFEEVNGTLPEFIYEVENMKLTIATDAQLIAHFKKYESDFQSLNNSLEEVDKESLKHKYKHLLISNITKFENIKYFIIYRLTDNEVGYLYCANPKELPEITAESYIMIKEIGNGWYIYKTT</sequence>
<reference evidence="1" key="1">
    <citation type="submission" date="2022-07" db="EMBL/GenBank/DDBJ databases">
        <title>Taxonomy of Novel Oxalotrophic and Methylotrophic Bacteria.</title>
        <authorList>
            <person name="Sahin N."/>
            <person name="Tani A."/>
        </authorList>
    </citation>
    <scope>NUCLEOTIDE SEQUENCE</scope>
    <source>
        <strain evidence="1">Y10</strain>
    </source>
</reference>